<dbReference type="InterPro" id="IPR012337">
    <property type="entry name" value="RNaseH-like_sf"/>
</dbReference>
<sequence length="2377" mass="266760">MNWDALQLNLNLSDRWPCRRFRWWVLFLPHAWNLHGLSAWPSSMEYENVGSLFAHWGLWSDEDEQELQLYAHELEAYLDPAMGADKRLLEMDDIANTLLHSYSNALTSCPCRCRTSSFSKSTLLTKGLRGYFVISVKHNNPRYLHPKEAALLLGIPPTMVFPHPVRASLALLGLAASPLQLVWIYGHLKCNAAAAHGQMFPSPEEWLRHYCVELLRHSRQLFHQHQPDPKQHLQISTTDGPPLLIASSFASTAAHLLQANRIILGWNEAAALHDEQHRLALHERLDGATYTLVVEPGVASRLPPSSQIMVSLRHQQDHTVHQVPAGHFLFELLAQLNLHHVRFLVDLEGRVYGADYRVWRPLCLMAIDPANWPPRIGSTLRGNGLSASTLGLHDGHVWETLQQLVTSQPTMSVHLVHPCLAAFLLGDLDFSDLRRLGLGLLSPQVHASQVACIFAARGHWALIWATRHHRHYVWSYHDGLLDHIRDEAHQLAMKLTGLFGGDTMDFHISQLAALLVTKGVPWTAVSERANPWNALKALASRPGKNFQHVTKDELQAFISQKAADKHGAQISSKKKQSKKPLPKATPLQLDPAALSLLEGHFVDAEDETVPQIQLAQVTADMRGIAICDLTQALPYIKENKSLSADALALLITQEVPTELKGMADLCALRFPATYLPTQDPMLIQGSLLQLGDVTVSRHTTDDMHADLEVTTTTILKIQVFRDEVTIAWEQFIASPIKHLITLVPKLRLCPNPRCDNKCLFFHSAVEDNIEQVIHEIWARKFQSMEGRTLPADQAVLFQAFLRVASTAVEEILPSVVNGIYFEPRCATTKSTDPEYAVVWIPGATLDTATHKLKMVSQGLGLVRMKQRYGIRVKAAYEETVYNQIRPGDSFVRVTVTKIFRLHPLPHGLQRAQLAKLLLEWAWDAKPLQPSRGSADGAAWEVGTSADPPQPVMQAFGQDVLINLVKDKQQHDLPPAIIAPKRAQQHLRTQKPAVSSSTTDPWLQQDPWSNFKTPTANAAQSKRYDAIATQLRDDLTAKFQEKINNNTAASTTVTSELEHRMQKMEVGLTELQAHNHQVGHWMKEAGARMAAQDDQLQQVHQRLAQQQEDLGTVRTEVHSSAANLHQAMQTSFNNMKQEIVTDLSASLDNQMSRFETLMTAKKPRLTTLVTVPGAPRWGEALHPGPADVPAPDDLFWVGFTNPTGLRNKEIQALNTGNSIINFSETQLSKQTQKSCAARLRHLAMTQNRNLRIHLGCPVAVRTTSTWAGTWSGVATLSDVSSTEVMLPYEGERDCGRVLATRHCIGSLSLLNVVVYGFPAGPSWPQSKALTQELLAIFTREVVLGAKGPRLIGGDMNVDSTQLPVFDLWRQHGWCSAQDYASQMWNQPKAFTCKGKTERDLVWLSPEAQALCKAVAVRDHFMEHATVSVGLSIPSKTEVLRAWPRPSAIPYAALDPTWKDAATPPTWTCSGDVDSQWAQLAASYEQCFHGFVPSQPGGKLTQNQMGRLQATKPVKRRCETLTLRASRPGEVEMRSNLLGRETHCWFKQLRRLQSYLHAIRGAKQTASAITYRLELWSAIKQATGFTGGFAVWWMHTFGLNSEGIRILPCAPPHEEVATQLFDQFKHAYERFESWHLRQRGALLKAKYEHGLSGVFQDLRKQPRDRLDSLQRTHHYGVLATDGAQVHVDQPIHVGGISHWYVDETPLQVGVVNEVVIAVDETCDIGDVLVQHQVISDVRDLHQELLDYWTPIWNAMTEVPTADWQRIMDFFVAYDLGAKTVDRFRPIVIFSVIYRTWASIRSRQLIRILAPFMDENAFGFIPGCEPSQLWMVLQSDIECCLLTGADLTGLSTDLVRAFNNVPRQHSFALARHIGVPGTLLVPWEGFLGNCTRAFEIRGWLSAPTTSSRGLPEGDALSVYAMIQLNFAWHIYMKAFSPAVRAMSFVDNLALVTTAPALLARGLACLVEFFRLWNLVLDHAKSYCWALAAAQRNQLNTLPFKIVTSADELGGVLSFSRKQYTGRHAKKFLSLETRWHALQTSWAPLRQKFAMLPIVFWSSAMHGIYGSCFGDAHLDKLRGKAVMALKLKRAGANPLLRLALSCSPTADPGYWRAQMTIRYSTGPGLDQLPPEWRIHEYADQRAEVRDWQSHTVYDTKALLMHLLPSRFPSACLWKTALVNLPDDTQTFLTHPSRGHQHVFVDGTATKTKTPYDLAAWGCINATTESIIATGHVHGLVQTSARAELMAALSALTWQARFQTDMTLWMDAKFVHDGIDYLRQHGVAADWSDQDLWNGIADQLEQLGSLQLHLRWIPSHLDESLLENPFEDWVHLWNGRVDALVGHYNLNRPADFQELWMSARRYHYEVSQRLKQLSIFFGKGVL</sequence>
<dbReference type="InterPro" id="IPR036691">
    <property type="entry name" value="Endo/exonu/phosph_ase_sf"/>
</dbReference>
<dbReference type="EMBL" id="CAMXCT010001857">
    <property type="protein sequence ID" value="CAI3993646.1"/>
    <property type="molecule type" value="Genomic_DNA"/>
</dbReference>
<protein>
    <recommendedName>
        <fullName evidence="2">Reverse transcriptase domain-containing protein</fullName>
    </recommendedName>
</protein>
<dbReference type="SUPFAM" id="SSF56219">
    <property type="entry name" value="DNase I-like"/>
    <property type="match status" value="1"/>
</dbReference>
<reference evidence="4" key="2">
    <citation type="submission" date="2024-04" db="EMBL/GenBank/DDBJ databases">
        <authorList>
            <person name="Chen Y."/>
            <person name="Shah S."/>
            <person name="Dougan E. K."/>
            <person name="Thang M."/>
            <person name="Chan C."/>
        </authorList>
    </citation>
    <scope>NUCLEOTIDE SEQUENCE [LARGE SCALE GENOMIC DNA]</scope>
</reference>
<feature type="region of interest" description="Disordered" evidence="1">
    <location>
        <begin position="981"/>
        <end position="1019"/>
    </location>
</feature>
<evidence type="ECO:0000256" key="1">
    <source>
        <dbReference type="SAM" id="MobiDB-lite"/>
    </source>
</evidence>
<dbReference type="OrthoDB" id="445826at2759"/>
<feature type="compositionally biased region" description="Polar residues" evidence="1">
    <location>
        <begin position="991"/>
        <end position="1019"/>
    </location>
</feature>
<dbReference type="InterPro" id="IPR000477">
    <property type="entry name" value="RT_dom"/>
</dbReference>
<keyword evidence="5" id="KW-1185">Reference proteome</keyword>
<feature type="domain" description="Reverse transcriptase" evidence="2">
    <location>
        <begin position="1779"/>
        <end position="1980"/>
    </location>
</feature>
<evidence type="ECO:0000259" key="2">
    <source>
        <dbReference type="Pfam" id="PF00078"/>
    </source>
</evidence>
<dbReference type="SUPFAM" id="SSF53098">
    <property type="entry name" value="Ribonuclease H-like"/>
    <property type="match status" value="1"/>
</dbReference>
<dbReference type="Gene3D" id="3.30.420.10">
    <property type="entry name" value="Ribonuclease H-like superfamily/Ribonuclease H"/>
    <property type="match status" value="1"/>
</dbReference>
<dbReference type="GO" id="GO:0003676">
    <property type="term" value="F:nucleic acid binding"/>
    <property type="evidence" value="ECO:0007669"/>
    <property type="project" value="InterPro"/>
</dbReference>
<dbReference type="Proteomes" id="UP001152797">
    <property type="component" value="Unassembled WGS sequence"/>
</dbReference>
<accession>A0A9P1CLL0</accession>
<evidence type="ECO:0000313" key="4">
    <source>
        <dbReference type="EMBL" id="CAL1147021.1"/>
    </source>
</evidence>
<proteinExistence type="predicted"/>
<dbReference type="EMBL" id="CAMXCT030001857">
    <property type="protein sequence ID" value="CAL4780958.1"/>
    <property type="molecule type" value="Genomic_DNA"/>
</dbReference>
<evidence type="ECO:0000313" key="5">
    <source>
        <dbReference type="Proteomes" id="UP001152797"/>
    </source>
</evidence>
<name>A0A9P1CLL0_9DINO</name>
<dbReference type="InterPro" id="IPR036397">
    <property type="entry name" value="RNaseH_sf"/>
</dbReference>
<gene>
    <name evidence="3" type="ORF">C1SCF055_LOCUS20374</name>
</gene>
<comment type="caution">
    <text evidence="3">The sequence shown here is derived from an EMBL/GenBank/DDBJ whole genome shotgun (WGS) entry which is preliminary data.</text>
</comment>
<organism evidence="3">
    <name type="scientific">Cladocopium goreaui</name>
    <dbReference type="NCBI Taxonomy" id="2562237"/>
    <lineage>
        <taxon>Eukaryota</taxon>
        <taxon>Sar</taxon>
        <taxon>Alveolata</taxon>
        <taxon>Dinophyceae</taxon>
        <taxon>Suessiales</taxon>
        <taxon>Symbiodiniaceae</taxon>
        <taxon>Cladocopium</taxon>
    </lineage>
</organism>
<dbReference type="Pfam" id="PF00078">
    <property type="entry name" value="RVT_1"/>
    <property type="match status" value="1"/>
</dbReference>
<evidence type="ECO:0000313" key="3">
    <source>
        <dbReference type="EMBL" id="CAI3993646.1"/>
    </source>
</evidence>
<reference evidence="3" key="1">
    <citation type="submission" date="2022-10" db="EMBL/GenBank/DDBJ databases">
        <authorList>
            <person name="Chen Y."/>
            <person name="Dougan E. K."/>
            <person name="Chan C."/>
            <person name="Rhodes N."/>
            <person name="Thang M."/>
        </authorList>
    </citation>
    <scope>NUCLEOTIDE SEQUENCE</scope>
</reference>
<dbReference type="EMBL" id="CAMXCT020001857">
    <property type="protein sequence ID" value="CAL1147021.1"/>
    <property type="molecule type" value="Genomic_DNA"/>
</dbReference>